<dbReference type="Pfam" id="PF02785">
    <property type="entry name" value="Biotin_carb_C"/>
    <property type="match status" value="1"/>
</dbReference>
<feature type="domain" description="Lipoyl-binding" evidence="8">
    <location>
        <begin position="547"/>
        <end position="622"/>
    </location>
</feature>
<dbReference type="FunFam" id="3.30.470.20:FF:000028">
    <property type="entry name" value="Methylcrotonoyl-CoA carboxylase subunit alpha, mitochondrial"/>
    <property type="match status" value="1"/>
</dbReference>
<keyword evidence="4 7" id="KW-0067">ATP-binding</keyword>
<feature type="domain" description="ATP-grasp" evidence="9">
    <location>
        <begin position="120"/>
        <end position="326"/>
    </location>
</feature>
<reference evidence="11 12" key="1">
    <citation type="journal article" date="2010" name="J. Bacteriol.">
        <title>Complete genome sequence of the aerobic facultative methanotroph Methylocella silvestris BL2.</title>
        <authorList>
            <person name="Chen Y."/>
            <person name="Crombie A."/>
            <person name="Rahman M.T."/>
            <person name="Dedysh S.N."/>
            <person name="Liesack W."/>
            <person name="Stott M.B."/>
            <person name="Alam M."/>
            <person name="Theisen A.R."/>
            <person name="Murrell J.C."/>
            <person name="Dunfield P.F."/>
        </authorList>
    </citation>
    <scope>NUCLEOTIDE SEQUENCE [LARGE SCALE GENOMIC DNA]</scope>
    <source>
        <strain evidence="12">DSM 15510 / CIP 108128 / LMG 27833 / NCIMB 13906 / BL2</strain>
    </source>
</reference>
<dbReference type="Pfam" id="PF00289">
    <property type="entry name" value="Biotin_carb_N"/>
    <property type="match status" value="1"/>
</dbReference>
<dbReference type="FunFam" id="2.40.50.100:FF:000003">
    <property type="entry name" value="Acetyl-CoA carboxylase biotin carboxyl carrier protein"/>
    <property type="match status" value="1"/>
</dbReference>
<evidence type="ECO:0000256" key="5">
    <source>
        <dbReference type="ARBA" id="ARBA00022946"/>
    </source>
</evidence>
<dbReference type="PANTHER" id="PTHR18866">
    <property type="entry name" value="CARBOXYLASE:PYRUVATE/ACETYL-COA/PROPIONYL-COA CARBOXYLASE"/>
    <property type="match status" value="1"/>
</dbReference>
<dbReference type="AlphaFoldDB" id="B8ESB4"/>
<dbReference type="SMART" id="SM00878">
    <property type="entry name" value="Biotin_carb_C"/>
    <property type="match status" value="1"/>
</dbReference>
<dbReference type="FunFam" id="3.30.1490.20:FF:000003">
    <property type="entry name" value="acetyl-CoA carboxylase isoform X1"/>
    <property type="match status" value="1"/>
</dbReference>
<dbReference type="InterPro" id="IPR011053">
    <property type="entry name" value="Single_hybrid_motif"/>
</dbReference>
<keyword evidence="12" id="KW-1185">Reference proteome</keyword>
<dbReference type="SUPFAM" id="SSF51230">
    <property type="entry name" value="Single hybrid motif"/>
    <property type="match status" value="1"/>
</dbReference>
<dbReference type="InterPro" id="IPR011761">
    <property type="entry name" value="ATP-grasp"/>
</dbReference>
<dbReference type="SUPFAM" id="SSF56059">
    <property type="entry name" value="Glutathione synthetase ATP-binding domain-like"/>
    <property type="match status" value="1"/>
</dbReference>
<dbReference type="RefSeq" id="WP_012592398.1">
    <property type="nucleotide sequence ID" value="NC_011666.1"/>
</dbReference>
<dbReference type="InterPro" id="IPR000089">
    <property type="entry name" value="Biotin_lipoyl"/>
</dbReference>
<feature type="domain" description="Biotin carboxylation" evidence="10">
    <location>
        <begin position="1"/>
        <end position="453"/>
    </location>
</feature>
<evidence type="ECO:0000256" key="7">
    <source>
        <dbReference type="PROSITE-ProRule" id="PRU00409"/>
    </source>
</evidence>
<sequence length="626" mass="66461">MFEKILIANRGEIARRIIRTAKRLGVRTVAVHSDVDAAMPFVAEADEAVGIGGASARESYLAPDKILSAARTTGAEAIHPGYGFLSENADFAKAVAGAGLVWIGAPPAAIRAMGLKDAAKRLMQKAGVPVTPGYLGDNQSLTRLQTEADAIGYPVLIKAVAGGGGKGMRKVEAAGSFAQALESCRREAAAAFGDDRVLLEKYVLNPRHIEVQIFGDSHGGVVHLFERDCSLQRRHQKVIEEAPAPGMDDETRAAVCAAAVRAAKAVNYVGAGTIEFIAQSDADARGAVRADRIWFMEMNTRLQVEHPVTEAITGQDLVEWQLRVACGEPLPLKQEALAINGWAMEARLYAENPATGFLPSTGPLDWLRFPDNVRVDSGVERYGEVTPHYDPMIAKLIVHAPTRAMAAQRLAKAAGSVEAWPVKTNAAFLARAASDADFVAGRVDTGFIDRHGDRLLPPKDPSHAVLQAAARAMLSADAVDPWRALAGFRANAAPDRRIIVEVAGVSHVVAVEGPPPSARFAEVGGQRIVFFHGEAWPFGAPTANRSGGEVVSTGVIVAPMPGRIVAVEISDGEKVSRGQKLLVLEAMKMEHAMTAPFDGVIAHLKTKVGAQVSDGDVLLSVVKGED</sequence>
<dbReference type="Gene3D" id="3.30.470.20">
    <property type="entry name" value="ATP-grasp fold, B domain"/>
    <property type="match status" value="1"/>
</dbReference>
<evidence type="ECO:0000256" key="1">
    <source>
        <dbReference type="ARBA" id="ARBA00001953"/>
    </source>
</evidence>
<evidence type="ECO:0000313" key="12">
    <source>
        <dbReference type="Proteomes" id="UP000002257"/>
    </source>
</evidence>
<accession>B8ESB4</accession>
<dbReference type="InterPro" id="IPR016185">
    <property type="entry name" value="PreATP-grasp_dom_sf"/>
</dbReference>
<keyword evidence="5" id="KW-0809">Transit peptide</keyword>
<evidence type="ECO:0000259" key="10">
    <source>
        <dbReference type="PROSITE" id="PS50979"/>
    </source>
</evidence>
<dbReference type="PROSITE" id="PS50975">
    <property type="entry name" value="ATP_GRASP"/>
    <property type="match status" value="1"/>
</dbReference>
<dbReference type="CDD" id="cd06850">
    <property type="entry name" value="biotinyl_domain"/>
    <property type="match status" value="1"/>
</dbReference>
<dbReference type="Gene3D" id="2.40.50.100">
    <property type="match status" value="1"/>
</dbReference>
<evidence type="ECO:0000259" key="8">
    <source>
        <dbReference type="PROSITE" id="PS50968"/>
    </source>
</evidence>
<dbReference type="GO" id="GO:0005524">
    <property type="term" value="F:ATP binding"/>
    <property type="evidence" value="ECO:0007669"/>
    <property type="project" value="UniProtKB-UniRule"/>
</dbReference>
<dbReference type="SUPFAM" id="SSF52440">
    <property type="entry name" value="PreATP-grasp domain"/>
    <property type="match status" value="1"/>
</dbReference>
<dbReference type="STRING" id="395965.Msil_3434"/>
<dbReference type="PANTHER" id="PTHR18866:SF33">
    <property type="entry name" value="METHYLCROTONOYL-COA CARBOXYLASE SUBUNIT ALPHA, MITOCHONDRIAL-RELATED"/>
    <property type="match status" value="1"/>
</dbReference>
<dbReference type="Pfam" id="PF02786">
    <property type="entry name" value="CPSase_L_D2"/>
    <property type="match status" value="1"/>
</dbReference>
<name>B8ESB4_METSB</name>
<dbReference type="OrthoDB" id="9763189at2"/>
<keyword evidence="2" id="KW-0436">Ligase</keyword>
<dbReference type="EMBL" id="CP001280">
    <property type="protein sequence ID" value="ACK52329.1"/>
    <property type="molecule type" value="Genomic_DNA"/>
</dbReference>
<dbReference type="eggNOG" id="COG4770">
    <property type="taxonomic scope" value="Bacteria"/>
</dbReference>
<dbReference type="Proteomes" id="UP000002257">
    <property type="component" value="Chromosome"/>
</dbReference>
<dbReference type="GO" id="GO:0046872">
    <property type="term" value="F:metal ion binding"/>
    <property type="evidence" value="ECO:0007669"/>
    <property type="project" value="InterPro"/>
</dbReference>
<dbReference type="InterPro" id="IPR011054">
    <property type="entry name" value="Rudment_hybrid_motif"/>
</dbReference>
<evidence type="ECO:0000313" key="11">
    <source>
        <dbReference type="EMBL" id="ACK52329.1"/>
    </source>
</evidence>
<dbReference type="PROSITE" id="PS00188">
    <property type="entry name" value="BIOTIN"/>
    <property type="match status" value="1"/>
</dbReference>
<evidence type="ECO:0000256" key="6">
    <source>
        <dbReference type="ARBA" id="ARBA00023267"/>
    </source>
</evidence>
<dbReference type="FunFam" id="3.40.50.20:FF:000010">
    <property type="entry name" value="Propionyl-CoA carboxylase subunit alpha"/>
    <property type="match status" value="1"/>
</dbReference>
<gene>
    <name evidence="11" type="ordered locus">Msil_3434</name>
</gene>
<evidence type="ECO:0000256" key="2">
    <source>
        <dbReference type="ARBA" id="ARBA00022598"/>
    </source>
</evidence>
<dbReference type="InterPro" id="IPR005479">
    <property type="entry name" value="CPAse_ATP-bd"/>
</dbReference>
<evidence type="ECO:0000259" key="9">
    <source>
        <dbReference type="PROSITE" id="PS50975"/>
    </source>
</evidence>
<dbReference type="Gene3D" id="3.30.700.40">
    <property type="match status" value="1"/>
</dbReference>
<keyword evidence="6" id="KW-0092">Biotin</keyword>
<proteinExistence type="predicted"/>
<dbReference type="PROSITE" id="PS00867">
    <property type="entry name" value="CPSASE_2"/>
    <property type="match status" value="1"/>
</dbReference>
<dbReference type="InterPro" id="IPR011764">
    <property type="entry name" value="Biotin_carboxylation_dom"/>
</dbReference>
<protein>
    <submittedName>
        <fullName evidence="11">Carbamoyl-phosphate synthase L chain ATP-binding</fullName>
    </submittedName>
</protein>
<comment type="cofactor">
    <cofactor evidence="1">
        <name>biotin</name>
        <dbReference type="ChEBI" id="CHEBI:57586"/>
    </cofactor>
</comment>
<dbReference type="PROSITE" id="PS50979">
    <property type="entry name" value="BC"/>
    <property type="match status" value="1"/>
</dbReference>
<dbReference type="InterPro" id="IPR001882">
    <property type="entry name" value="Biotin_BS"/>
</dbReference>
<dbReference type="Pfam" id="PF00364">
    <property type="entry name" value="Biotin_lipoyl"/>
    <property type="match status" value="1"/>
</dbReference>
<dbReference type="GO" id="GO:0016874">
    <property type="term" value="F:ligase activity"/>
    <property type="evidence" value="ECO:0007669"/>
    <property type="project" value="UniProtKB-KW"/>
</dbReference>
<dbReference type="KEGG" id="msl:Msil_3434"/>
<dbReference type="InterPro" id="IPR005481">
    <property type="entry name" value="BC-like_N"/>
</dbReference>
<evidence type="ECO:0000256" key="3">
    <source>
        <dbReference type="ARBA" id="ARBA00022741"/>
    </source>
</evidence>
<evidence type="ECO:0000256" key="4">
    <source>
        <dbReference type="ARBA" id="ARBA00022840"/>
    </source>
</evidence>
<dbReference type="PROSITE" id="PS50968">
    <property type="entry name" value="BIOTINYL_LIPOYL"/>
    <property type="match status" value="1"/>
</dbReference>
<organism evidence="11 12">
    <name type="scientific">Methylocella silvestris (strain DSM 15510 / CIP 108128 / LMG 27833 / NCIMB 13906 / BL2)</name>
    <dbReference type="NCBI Taxonomy" id="395965"/>
    <lineage>
        <taxon>Bacteria</taxon>
        <taxon>Pseudomonadati</taxon>
        <taxon>Pseudomonadota</taxon>
        <taxon>Alphaproteobacteria</taxon>
        <taxon>Hyphomicrobiales</taxon>
        <taxon>Beijerinckiaceae</taxon>
        <taxon>Methylocella</taxon>
    </lineage>
</organism>
<keyword evidence="3 7" id="KW-0547">Nucleotide-binding</keyword>
<dbReference type="InterPro" id="IPR050856">
    <property type="entry name" value="Biotin_carboxylase_complex"/>
</dbReference>
<dbReference type="SUPFAM" id="SSF51246">
    <property type="entry name" value="Rudiment single hybrid motif"/>
    <property type="match status" value="1"/>
</dbReference>
<dbReference type="HOGENOM" id="CLU_000395_3_1_5"/>
<dbReference type="InterPro" id="IPR005482">
    <property type="entry name" value="Biotin_COase_C"/>
</dbReference>